<dbReference type="AlphaFoldDB" id="A0A016VXX0"/>
<feature type="compositionally biased region" description="Polar residues" evidence="1">
    <location>
        <begin position="1"/>
        <end position="10"/>
    </location>
</feature>
<evidence type="ECO:0000313" key="3">
    <source>
        <dbReference type="Proteomes" id="UP000024635"/>
    </source>
</evidence>
<organism evidence="2 3">
    <name type="scientific">Ancylostoma ceylanicum</name>
    <dbReference type="NCBI Taxonomy" id="53326"/>
    <lineage>
        <taxon>Eukaryota</taxon>
        <taxon>Metazoa</taxon>
        <taxon>Ecdysozoa</taxon>
        <taxon>Nematoda</taxon>
        <taxon>Chromadorea</taxon>
        <taxon>Rhabditida</taxon>
        <taxon>Rhabditina</taxon>
        <taxon>Rhabditomorpha</taxon>
        <taxon>Strongyloidea</taxon>
        <taxon>Ancylostomatidae</taxon>
        <taxon>Ancylostomatinae</taxon>
        <taxon>Ancylostoma</taxon>
    </lineage>
</organism>
<reference evidence="3" key="1">
    <citation type="journal article" date="2015" name="Nat. Genet.">
        <title>The genome and transcriptome of the zoonotic hookworm Ancylostoma ceylanicum identify infection-specific gene families.</title>
        <authorList>
            <person name="Schwarz E.M."/>
            <person name="Hu Y."/>
            <person name="Antoshechkin I."/>
            <person name="Miller M.M."/>
            <person name="Sternberg P.W."/>
            <person name="Aroian R.V."/>
        </authorList>
    </citation>
    <scope>NUCLEOTIDE SEQUENCE</scope>
    <source>
        <strain evidence="3">HY135</strain>
    </source>
</reference>
<keyword evidence="3" id="KW-1185">Reference proteome</keyword>
<name>A0A016VXX0_9BILA</name>
<evidence type="ECO:0000313" key="2">
    <source>
        <dbReference type="EMBL" id="EYC32161.1"/>
    </source>
</evidence>
<protein>
    <submittedName>
        <fullName evidence="2">Uncharacterized protein</fullName>
    </submittedName>
</protein>
<comment type="caution">
    <text evidence="2">The sequence shown here is derived from an EMBL/GenBank/DDBJ whole genome shotgun (WGS) entry which is preliminary data.</text>
</comment>
<dbReference type="EMBL" id="JARK01001339">
    <property type="protein sequence ID" value="EYC32161.1"/>
    <property type="molecule type" value="Genomic_DNA"/>
</dbReference>
<feature type="region of interest" description="Disordered" evidence="1">
    <location>
        <begin position="1"/>
        <end position="22"/>
    </location>
</feature>
<evidence type="ECO:0000256" key="1">
    <source>
        <dbReference type="SAM" id="MobiDB-lite"/>
    </source>
</evidence>
<proteinExistence type="predicted"/>
<sequence length="73" mass="8584">MNPASYSNESISRHRTLSHAREQPPVFKVRVVHRHLMKTLERKIMGVREIRSHQPEINTKGELRGTLWLVMDP</sequence>
<accession>A0A016VXX0</accession>
<gene>
    <name evidence="2" type="primary">Acey_s0003.g1434</name>
    <name evidence="2" type="ORF">Y032_0003g1434</name>
</gene>
<dbReference type="Proteomes" id="UP000024635">
    <property type="component" value="Unassembled WGS sequence"/>
</dbReference>